<dbReference type="GO" id="GO:0005758">
    <property type="term" value="C:mitochondrial intermembrane space"/>
    <property type="evidence" value="ECO:0007669"/>
    <property type="project" value="UniProtKB-SubCell"/>
</dbReference>
<dbReference type="Pfam" id="PF05093">
    <property type="entry name" value="CIAPIN1"/>
    <property type="match status" value="1"/>
</dbReference>
<feature type="binding site" evidence="10">
    <location>
        <position position="259"/>
    </location>
    <ligand>
        <name>[4Fe-4S] cluster</name>
        <dbReference type="ChEBI" id="CHEBI:49883"/>
    </ligand>
</feature>
<comment type="cofactor">
    <cofactor evidence="1 10">
        <name>[4Fe-4S] cluster</name>
        <dbReference type="ChEBI" id="CHEBI:49883"/>
    </cofactor>
</comment>
<keyword evidence="7 10" id="KW-0408">Iron</keyword>
<keyword evidence="5 10" id="KW-0001">2Fe-2S</keyword>
<evidence type="ECO:0000259" key="11">
    <source>
        <dbReference type="Pfam" id="PF05093"/>
    </source>
</evidence>
<dbReference type="GO" id="GO:0051539">
    <property type="term" value="F:4 iron, 4 sulfur cluster binding"/>
    <property type="evidence" value="ECO:0007669"/>
    <property type="project" value="UniProtKB-KW"/>
</dbReference>
<dbReference type="InterPro" id="IPR029063">
    <property type="entry name" value="SAM-dependent_MTases_sf"/>
</dbReference>
<feature type="binding site" evidence="10">
    <location>
        <position position="214"/>
    </location>
    <ligand>
        <name>[2Fe-2S] cluster</name>
        <dbReference type="ChEBI" id="CHEBI:190135"/>
    </ligand>
</feature>
<gene>
    <name evidence="12" type="ORF">OLC1_LOCUS2402</name>
</gene>
<dbReference type="PANTHER" id="PTHR13273:SF14">
    <property type="entry name" value="ANAMORSIN"/>
    <property type="match status" value="1"/>
</dbReference>
<feature type="short sequence motif" description="Cx2C motif 2" evidence="10">
    <location>
        <begin position="256"/>
        <end position="259"/>
    </location>
</feature>
<keyword evidence="4 10" id="KW-0963">Cytoplasm</keyword>
<comment type="domain">
    <text evidence="10">The N-terminal domain has structural similarity with S-adenosyl-L-methionine-dependent methyltransferases, but does not bind S-adenosyl-L-methionine. It is required for correct assembly of the 2 Fe-S clusters.</text>
</comment>
<keyword evidence="6 10" id="KW-0479">Metal-binding</keyword>
<evidence type="ECO:0000256" key="4">
    <source>
        <dbReference type="ARBA" id="ARBA00022490"/>
    </source>
</evidence>
<protein>
    <recommendedName>
        <fullName evidence="10">Anamorsin homolog</fullName>
    </recommendedName>
    <alternativeName>
        <fullName evidence="10">Fe-S cluster assembly protein DRE2 homolog</fullName>
    </alternativeName>
</protein>
<comment type="subcellular location">
    <subcellularLocation>
        <location evidence="10">Cytoplasm</location>
    </subcellularLocation>
    <subcellularLocation>
        <location evidence="10">Mitochondrion intermembrane space</location>
    </subcellularLocation>
</comment>
<feature type="binding site" evidence="10">
    <location>
        <position position="248"/>
    </location>
    <ligand>
        <name>[4Fe-4S] cluster</name>
        <dbReference type="ChEBI" id="CHEBI:49883"/>
    </ligand>
</feature>
<dbReference type="InterPro" id="IPR007785">
    <property type="entry name" value="Anamorsin"/>
</dbReference>
<keyword evidence="3 10" id="KW-0004">4Fe-4S</keyword>
<dbReference type="EMBL" id="OX459118">
    <property type="protein sequence ID" value="CAI9090185.1"/>
    <property type="molecule type" value="Genomic_DNA"/>
</dbReference>
<keyword evidence="13" id="KW-1185">Reference proteome</keyword>
<feature type="binding site" evidence="10">
    <location>
        <position position="219"/>
    </location>
    <ligand>
        <name>[2Fe-2S] cluster</name>
        <dbReference type="ChEBI" id="CHEBI:190135"/>
    </ligand>
</feature>
<keyword evidence="8 10" id="KW-0411">Iron-sulfur</keyword>
<proteinExistence type="inferred from homology"/>
<feature type="binding site" evidence="10">
    <location>
        <position position="245"/>
    </location>
    <ligand>
        <name>[4Fe-4S] cluster</name>
        <dbReference type="ChEBI" id="CHEBI:49883"/>
    </ligand>
</feature>
<evidence type="ECO:0000256" key="6">
    <source>
        <dbReference type="ARBA" id="ARBA00022723"/>
    </source>
</evidence>
<feature type="region of interest" description="Fe-S binding site B" evidence="10">
    <location>
        <begin position="245"/>
        <end position="259"/>
    </location>
</feature>
<dbReference type="PANTHER" id="PTHR13273">
    <property type="entry name" value="ANAMORSIN"/>
    <property type="match status" value="1"/>
</dbReference>
<evidence type="ECO:0000313" key="12">
    <source>
        <dbReference type="EMBL" id="CAI9090185.1"/>
    </source>
</evidence>
<dbReference type="GO" id="GO:0046872">
    <property type="term" value="F:metal ion binding"/>
    <property type="evidence" value="ECO:0007669"/>
    <property type="project" value="UniProtKB-KW"/>
</dbReference>
<sequence length="284" mass="30491">MDAKSFSVAGDVNPPTTSSASLRTQDEILIVTDRVVLQLSEAIDALNMVNKGGKQQPDPLILTQASSQSALPVESSSKDVTVVMSKSSGYLTDKLFTDISRVLKPGGTALLHLPAESNALEATKSSIERKLLLAGFLDVESFEAGRSIGIVGKKASWTIGSSFSIKKQAKNLPVLQVDDDFDLIDEDSLLTEEDLRKPQLPVGDCEVEKTRKACKNCTCGRAEAEQKVEKLGVTMDQLENPQSACGNCGLGDAFRCSTCPYKGLPPFKLGEKVTLSENFLAADF</sequence>
<dbReference type="GO" id="GO:0051537">
    <property type="term" value="F:2 iron, 2 sulfur cluster binding"/>
    <property type="evidence" value="ECO:0007669"/>
    <property type="project" value="UniProtKB-UniRule"/>
</dbReference>
<organism evidence="12 13">
    <name type="scientific">Oldenlandia corymbosa var. corymbosa</name>
    <dbReference type="NCBI Taxonomy" id="529605"/>
    <lineage>
        <taxon>Eukaryota</taxon>
        <taxon>Viridiplantae</taxon>
        <taxon>Streptophyta</taxon>
        <taxon>Embryophyta</taxon>
        <taxon>Tracheophyta</taxon>
        <taxon>Spermatophyta</taxon>
        <taxon>Magnoliopsida</taxon>
        <taxon>eudicotyledons</taxon>
        <taxon>Gunneridae</taxon>
        <taxon>Pentapetalae</taxon>
        <taxon>asterids</taxon>
        <taxon>lamiids</taxon>
        <taxon>Gentianales</taxon>
        <taxon>Rubiaceae</taxon>
        <taxon>Rubioideae</taxon>
        <taxon>Spermacoceae</taxon>
        <taxon>Hedyotis-Oldenlandia complex</taxon>
        <taxon>Oldenlandia</taxon>
    </lineage>
</organism>
<comment type="caution">
    <text evidence="10">Lacks conserved residue(s) required for the propagation of feature annotation.</text>
</comment>
<feature type="binding site" evidence="10">
    <location>
        <position position="205"/>
    </location>
    <ligand>
        <name>[2Fe-2S] cluster</name>
        <dbReference type="ChEBI" id="CHEBI:190135"/>
    </ligand>
</feature>
<reference evidence="12" key="1">
    <citation type="submission" date="2023-03" db="EMBL/GenBank/DDBJ databases">
        <authorList>
            <person name="Julca I."/>
        </authorList>
    </citation>
    <scope>NUCLEOTIDE SEQUENCE</scope>
</reference>
<comment type="domain">
    <text evidence="10">The twin Cx2C motifs are involved in the recognition by the mitochondrial MIA40-ERV1 disulfide relay system. The formation of 2 disulfide bonds in the Cx2C motifs through dithiol/disulfide exchange reactions effectively traps the protein in the mitochondrial intermembrane space.</text>
</comment>
<evidence type="ECO:0000256" key="2">
    <source>
        <dbReference type="ARBA" id="ARBA00008169"/>
    </source>
</evidence>
<evidence type="ECO:0000256" key="9">
    <source>
        <dbReference type="ARBA" id="ARBA00023128"/>
    </source>
</evidence>
<feature type="short sequence motif" description="Cx2C motif 1" evidence="10">
    <location>
        <begin position="245"/>
        <end position="248"/>
    </location>
</feature>
<name>A0AAV1C3Z6_OLDCO</name>
<feature type="binding site" evidence="10">
    <location>
        <position position="217"/>
    </location>
    <ligand>
        <name>[2Fe-2S] cluster</name>
        <dbReference type="ChEBI" id="CHEBI:190135"/>
    </ligand>
</feature>
<accession>A0AAV1C3Z6</accession>
<evidence type="ECO:0000256" key="5">
    <source>
        <dbReference type="ARBA" id="ARBA00022714"/>
    </source>
</evidence>
<dbReference type="Gene3D" id="3.40.50.150">
    <property type="entry name" value="Vaccinia Virus protein VP39"/>
    <property type="match status" value="1"/>
</dbReference>
<evidence type="ECO:0000313" key="13">
    <source>
        <dbReference type="Proteomes" id="UP001161247"/>
    </source>
</evidence>
<dbReference type="Proteomes" id="UP001161247">
    <property type="component" value="Chromosome 1"/>
</dbReference>
<comment type="function">
    <text evidence="10">Component of the cytosolic iron-sulfur (Fe-S) protein assembly (CIA) machinery. Required for the maturation of extramitochondrial Fe-S proteins. Part of an electron transfer chain functioning in an early step of cytosolic Fe-S biogenesis, facilitating the de novo assembly of a [4Fe-4S] cluster on the cytosolic Fe-S scaffold complex. Electrons are transferred from NADPH via a FAD- and FMN-containing diflavin oxidoreductase. Together with the diflavin oxidoreductase, also required for the assembly of the diferric tyrosyl radical cofactor of ribonucleotide reductase (RNR), probably by providing electrons for reduction during radical cofactor maturation in the catalytic small subunit.</text>
</comment>
<feature type="binding site" evidence="10">
    <location>
        <position position="256"/>
    </location>
    <ligand>
        <name>[4Fe-4S] cluster</name>
        <dbReference type="ChEBI" id="CHEBI:49883"/>
    </ligand>
</feature>
<dbReference type="HAMAP" id="MF_03115">
    <property type="entry name" value="Anamorsin"/>
    <property type="match status" value="1"/>
</dbReference>
<evidence type="ECO:0000256" key="3">
    <source>
        <dbReference type="ARBA" id="ARBA00022485"/>
    </source>
</evidence>
<comment type="subunit">
    <text evidence="10">Monomer.</text>
</comment>
<dbReference type="AlphaFoldDB" id="A0AAV1C3Z6"/>
<evidence type="ECO:0000256" key="8">
    <source>
        <dbReference type="ARBA" id="ARBA00023014"/>
    </source>
</evidence>
<comment type="similarity">
    <text evidence="2 10">Belongs to the anamorsin family.</text>
</comment>
<evidence type="ECO:0000256" key="10">
    <source>
        <dbReference type="HAMAP-Rule" id="MF_03115"/>
    </source>
</evidence>
<evidence type="ECO:0000256" key="1">
    <source>
        <dbReference type="ARBA" id="ARBA00001966"/>
    </source>
</evidence>
<feature type="domain" description="Anamorsin C-terminal" evidence="11">
    <location>
        <begin position="237"/>
        <end position="275"/>
    </location>
</feature>
<dbReference type="GO" id="GO:0009055">
    <property type="term" value="F:electron transfer activity"/>
    <property type="evidence" value="ECO:0007669"/>
    <property type="project" value="UniProtKB-UniRule"/>
</dbReference>
<dbReference type="GO" id="GO:0016226">
    <property type="term" value="P:iron-sulfur cluster assembly"/>
    <property type="evidence" value="ECO:0007669"/>
    <property type="project" value="UniProtKB-UniRule"/>
</dbReference>
<keyword evidence="9 10" id="KW-0496">Mitochondrion</keyword>
<comment type="cofactor">
    <cofactor evidence="10">
        <name>[2Fe-2S] cluster</name>
        <dbReference type="ChEBI" id="CHEBI:190135"/>
    </cofactor>
</comment>
<dbReference type="InterPro" id="IPR046408">
    <property type="entry name" value="CIAPIN1"/>
</dbReference>
<evidence type="ECO:0000256" key="7">
    <source>
        <dbReference type="ARBA" id="ARBA00023004"/>
    </source>
</evidence>
<comment type="domain">
    <text evidence="10">The C-terminal domain binds 2 Fe-S clusters but is otherwise mostly in an intrinsically disordered conformation.</text>
</comment>